<evidence type="ECO:0000313" key="11">
    <source>
        <dbReference type="Proteomes" id="UP000283850"/>
    </source>
</evidence>
<dbReference type="InterPro" id="IPR044934">
    <property type="entry name" value="Streptopain_sf"/>
</dbReference>
<feature type="domain" description="Spi protease inhibitor" evidence="8">
    <location>
        <begin position="23"/>
        <end position="121"/>
    </location>
</feature>
<evidence type="ECO:0000259" key="9">
    <source>
        <dbReference type="Pfam" id="PF18962"/>
    </source>
</evidence>
<proteinExistence type="inferred from homology"/>
<feature type="chain" id="PRO_5019423233" evidence="7">
    <location>
        <begin position="20"/>
        <end position="845"/>
    </location>
</feature>
<reference evidence="10 11" key="1">
    <citation type="submission" date="2018-08" db="EMBL/GenBank/DDBJ databases">
        <title>A genome reference for cultivated species of the human gut microbiota.</title>
        <authorList>
            <person name="Zou Y."/>
            <person name="Xue W."/>
            <person name="Luo G."/>
        </authorList>
    </citation>
    <scope>NUCLEOTIDE SEQUENCE [LARGE SCALE GENOMIC DNA]</scope>
    <source>
        <strain evidence="10 11">AF14-32</strain>
    </source>
</reference>
<dbReference type="EMBL" id="QRZF01000003">
    <property type="protein sequence ID" value="RGV56401.1"/>
    <property type="molecule type" value="Genomic_DNA"/>
</dbReference>
<sequence>MRKLLLLSWLLLCSLMVRAAQRSPEEGLSIARSFFMQFNNATTRNAAEVQLVAVSNDLLKSASTRSVEGTAFYIYNNGHSAYVIVSGDDRMKPILAYSDKTCFMTENLPTNLLGWLEYYNAAYENIDNEKKASIEPKLLTRKSFPASVSPLLGEINWNQDAPYNDACPIIQGQRSVTGCVATAMAMILKYYEYPAKGKGNYSYTSNGVRYSFDYENTTFDWNDMLPQYISGKYSTEQANAVALLMYACGVSVEMEYSPSSSGAYSFKVGQALIDYFGYDENLGYIYREYFTSEEWMNLIKKEISEGRPVLYNGASKDVGHEFVFDGYDTQDMVHVNWGWGGVNNGYFEVASLDPSSPGIGGGTNIGGGFIYQQGMITGFQPPVATSSYTSHFYLSKLEVSKNEVTKGENFDLTITEMYNMSTTFKNGQLGLIAEKDGKQSALWNISLGNVKPNFGTKGQTFSNITVPSTLTDGTYALYLATKDSRETAWSRVRGSYGSETQFTLTISGNKCILALFAGNLNLKEDLDGSVESLHNLYSGRRGDFKMLLSNKSTTSDFYGLAGVLFITADEEAQLISLAGYTQLELKPSAENKEINISGNLISNLTEASKGIPAGDYLICPGVQWGEYVYGIGKELTPVTVNKTSGTSTLIVENAHLEADKLQVGEKLKLLADLSLSGTGNVYDKTLMAAIFAVGQGSTSNLHYTNVFVEKGQTVNLEMEIDPQIEEGNYYINLYKPELLGGYGGDPLCRLYFSVGPITGIEDEITYKDGIIIYQQPVEDVLYIRTSNTAQMLSVYNLSGQEVIRQKESGDKREYSVPVSGLSAGYYIVTLQSVNGNTYRSKFIKK</sequence>
<keyword evidence="5" id="KW-0788">Thiol protease</keyword>
<evidence type="ECO:0000256" key="7">
    <source>
        <dbReference type="SAM" id="SignalP"/>
    </source>
</evidence>
<keyword evidence="4" id="KW-0378">Hydrolase</keyword>
<dbReference type="AlphaFoldDB" id="A0A412YG62"/>
<dbReference type="InterPro" id="IPR025896">
    <property type="entry name" value="Spi_Prtas-inh"/>
</dbReference>
<dbReference type="InterPro" id="IPR026444">
    <property type="entry name" value="Secre_tail"/>
</dbReference>
<feature type="active site" description="Nucleophile" evidence="6">
    <location>
        <position position="179"/>
    </location>
</feature>
<feature type="signal peptide" evidence="7">
    <location>
        <begin position="1"/>
        <end position="19"/>
    </location>
</feature>
<evidence type="ECO:0000256" key="3">
    <source>
        <dbReference type="ARBA" id="ARBA00022729"/>
    </source>
</evidence>
<evidence type="ECO:0000256" key="5">
    <source>
        <dbReference type="ARBA" id="ARBA00022807"/>
    </source>
</evidence>
<protein>
    <submittedName>
        <fullName evidence="10">T9SS C-terminal target domain-containing protein</fullName>
    </submittedName>
</protein>
<dbReference type="RefSeq" id="WP_118421562.1">
    <property type="nucleotide sequence ID" value="NZ_QRZF01000003.1"/>
</dbReference>
<comment type="caution">
    <text evidence="10">The sequence shown here is derived from an EMBL/GenBank/DDBJ whole genome shotgun (WGS) entry which is preliminary data.</text>
</comment>
<dbReference type="Pfam" id="PF18962">
    <property type="entry name" value="Por_Secre_tail"/>
    <property type="match status" value="1"/>
</dbReference>
<dbReference type="InterPro" id="IPR038765">
    <property type="entry name" value="Papain-like_cys_pep_sf"/>
</dbReference>
<evidence type="ECO:0000259" key="8">
    <source>
        <dbReference type="Pfam" id="PF13734"/>
    </source>
</evidence>
<evidence type="ECO:0000256" key="2">
    <source>
        <dbReference type="ARBA" id="ARBA00022670"/>
    </source>
</evidence>
<dbReference type="SUPFAM" id="SSF54001">
    <property type="entry name" value="Cysteine proteinases"/>
    <property type="match status" value="1"/>
</dbReference>
<dbReference type="GO" id="GO:0006508">
    <property type="term" value="P:proteolysis"/>
    <property type="evidence" value="ECO:0007669"/>
    <property type="project" value="UniProtKB-KW"/>
</dbReference>
<feature type="domain" description="Secretion system C-terminal sorting" evidence="9">
    <location>
        <begin position="773"/>
        <end position="843"/>
    </location>
</feature>
<evidence type="ECO:0000256" key="6">
    <source>
        <dbReference type="PIRSR" id="PIRSR600200-1"/>
    </source>
</evidence>
<evidence type="ECO:0000256" key="4">
    <source>
        <dbReference type="ARBA" id="ARBA00022801"/>
    </source>
</evidence>
<evidence type="ECO:0000313" key="10">
    <source>
        <dbReference type="EMBL" id="RGV56401.1"/>
    </source>
</evidence>
<dbReference type="Pfam" id="PF13734">
    <property type="entry name" value="Inhibitor_I69"/>
    <property type="match status" value="1"/>
</dbReference>
<accession>A0A412YG62</accession>
<comment type="similarity">
    <text evidence="1">Belongs to the peptidase C10 family.</text>
</comment>
<dbReference type="GO" id="GO:0008234">
    <property type="term" value="F:cysteine-type peptidase activity"/>
    <property type="evidence" value="ECO:0007669"/>
    <property type="project" value="UniProtKB-KW"/>
</dbReference>
<dbReference type="NCBIfam" id="TIGR04183">
    <property type="entry name" value="Por_Secre_tail"/>
    <property type="match status" value="1"/>
</dbReference>
<dbReference type="InterPro" id="IPR000200">
    <property type="entry name" value="Peptidase_C10"/>
</dbReference>
<dbReference type="Pfam" id="PF01640">
    <property type="entry name" value="Peptidase_C10"/>
    <property type="match status" value="1"/>
</dbReference>
<keyword evidence="3 7" id="KW-0732">Signal</keyword>
<evidence type="ECO:0000256" key="1">
    <source>
        <dbReference type="ARBA" id="ARBA00009693"/>
    </source>
</evidence>
<dbReference type="Gene3D" id="3.90.70.50">
    <property type="entry name" value="Peptidase C10, streptopain"/>
    <property type="match status" value="1"/>
</dbReference>
<name>A0A412YG62_9BACE</name>
<feature type="active site" description="Proton acceptor" evidence="6">
    <location>
        <position position="320"/>
    </location>
</feature>
<dbReference type="Proteomes" id="UP000283850">
    <property type="component" value="Unassembled WGS sequence"/>
</dbReference>
<gene>
    <name evidence="10" type="ORF">DWW10_05890</name>
</gene>
<keyword evidence="2" id="KW-0645">Protease</keyword>
<dbReference type="PRINTS" id="PR00797">
    <property type="entry name" value="STREPTOPAIN"/>
</dbReference>
<organism evidence="10 11">
    <name type="scientific">Bacteroides intestinalis</name>
    <dbReference type="NCBI Taxonomy" id="329854"/>
    <lineage>
        <taxon>Bacteria</taxon>
        <taxon>Pseudomonadati</taxon>
        <taxon>Bacteroidota</taxon>
        <taxon>Bacteroidia</taxon>
        <taxon>Bacteroidales</taxon>
        <taxon>Bacteroidaceae</taxon>
        <taxon>Bacteroides</taxon>
    </lineage>
</organism>